<dbReference type="GO" id="GO:0004560">
    <property type="term" value="F:alpha-L-fucosidase activity"/>
    <property type="evidence" value="ECO:0007669"/>
    <property type="project" value="InterPro"/>
</dbReference>
<dbReference type="Pfam" id="PF22124">
    <property type="entry name" value="Glyco_hydro_95_cat"/>
    <property type="match status" value="1"/>
</dbReference>
<keyword evidence="1" id="KW-0732">Signal</keyword>
<feature type="chain" id="PRO_5011727028" evidence="1">
    <location>
        <begin position="26"/>
        <end position="769"/>
    </location>
</feature>
<dbReference type="InterPro" id="IPR054363">
    <property type="entry name" value="GH95_cat"/>
</dbReference>
<evidence type="ECO:0000313" key="5">
    <source>
        <dbReference type="EMBL" id="SFB38584.1"/>
    </source>
</evidence>
<accession>A0A1I1AKP9</accession>
<dbReference type="RefSeq" id="WP_092897931.1">
    <property type="nucleotide sequence ID" value="NZ_FOKK01000008.1"/>
</dbReference>
<evidence type="ECO:0000313" key="6">
    <source>
        <dbReference type="Proteomes" id="UP000198790"/>
    </source>
</evidence>
<dbReference type="AlphaFoldDB" id="A0A1I1AKP9"/>
<dbReference type="PANTHER" id="PTHR31084">
    <property type="entry name" value="ALPHA-L-FUCOSIDASE 2"/>
    <property type="match status" value="1"/>
</dbReference>
<dbReference type="InterPro" id="IPR008928">
    <property type="entry name" value="6-hairpin_glycosidase_sf"/>
</dbReference>
<dbReference type="Pfam" id="PF21307">
    <property type="entry name" value="Glyco_hydro_95_C"/>
    <property type="match status" value="1"/>
</dbReference>
<dbReference type="SUPFAM" id="SSF48208">
    <property type="entry name" value="Six-hairpin glycosidases"/>
    <property type="match status" value="1"/>
</dbReference>
<dbReference type="InterPro" id="IPR027414">
    <property type="entry name" value="GH95_N_dom"/>
</dbReference>
<feature type="domain" description="Glycosyl hydrolase family 95 N-terminal" evidence="2">
    <location>
        <begin position="31"/>
        <end position="261"/>
    </location>
</feature>
<proteinExistence type="predicted"/>
<dbReference type="InterPro" id="IPR049053">
    <property type="entry name" value="AFCA-like_C"/>
</dbReference>
<dbReference type="GO" id="GO:0005975">
    <property type="term" value="P:carbohydrate metabolic process"/>
    <property type="evidence" value="ECO:0007669"/>
    <property type="project" value="InterPro"/>
</dbReference>
<evidence type="ECO:0000259" key="3">
    <source>
        <dbReference type="Pfam" id="PF21307"/>
    </source>
</evidence>
<evidence type="ECO:0000256" key="1">
    <source>
        <dbReference type="SAM" id="SignalP"/>
    </source>
</evidence>
<dbReference type="InterPro" id="IPR016518">
    <property type="entry name" value="Alpha-L-fucosidase"/>
</dbReference>
<name>A0A1I1AKP9_9BACT</name>
<dbReference type="Proteomes" id="UP000198790">
    <property type="component" value="Unassembled WGS sequence"/>
</dbReference>
<protein>
    <submittedName>
        <fullName evidence="5">Alpha-L-fucosidase 2</fullName>
    </submittedName>
</protein>
<dbReference type="STRING" id="237018.SAMN04489723_108207"/>
<evidence type="ECO:0000259" key="2">
    <source>
        <dbReference type="Pfam" id="PF14498"/>
    </source>
</evidence>
<dbReference type="Pfam" id="PF14498">
    <property type="entry name" value="Glyco_hyd_65N_2"/>
    <property type="match status" value="1"/>
</dbReference>
<gene>
    <name evidence="5" type="ORF">SAMN04489723_108207</name>
</gene>
<evidence type="ECO:0000259" key="4">
    <source>
        <dbReference type="Pfam" id="PF22124"/>
    </source>
</evidence>
<dbReference type="OrthoDB" id="9802600at2"/>
<dbReference type="InterPro" id="IPR012341">
    <property type="entry name" value="6hp_glycosidase-like_sf"/>
</dbReference>
<dbReference type="PANTHER" id="PTHR31084:SF0">
    <property type="entry name" value="ALPHA-L-FUCOSIDASE 2"/>
    <property type="match status" value="1"/>
</dbReference>
<keyword evidence="6" id="KW-1185">Reference proteome</keyword>
<sequence>MTKKSVLLRVFSLSLFALISSQLFGQEGMRLHYNKPATAWTEALPLGNGRLGAMVFGGVEREHLQFNEETLWAGKPHDYSHENASEYLDEIRLLLSNGKQLEAQKLAGRVFMSEPIKQKPYQPFGDLYLDFPGHENFSNYSRELDISKALSKVSYEIGDVKYERTVFSSFPDQALVLHLTGSQSKSLSFTLWLDALHEDKSITTEKDTQQLVVNVKDGALTGVASLKIVTDGVVEKKDGRLVVSEASMATVYLVAATNYVNFEDVSADPNERVAAYLSPLNSKKYEEILSSHLADYGNLYDRFSIDLGAKGKEQITTDVRIYDFWKQPEDPELVALYVQYARYLLISSSRPGTLPPTLQGIWNDNLTPPWLSGYTTNINLEMNYWHAEMANLAELQEPLFGMIADLSISGAKVAEKHYGADGWVAHHNVDIWRGAAPVNASHHGIWVTGGAWLTTHIWDHYRFSLNEDFLREYYPLMRDAALFFSEFLYEDQATGYLISSPSNSPEIGGLVAGPTMDHQIIRALFNQTIEAAKILGTDEEFAAELTAMIPRIAPNQIGKHGQLQEWMEDKDDPEVHHRHVSHLWGMHPGNEINYEDTPELMEAAKQSLEFRGDNGTGWSLAWKINFWARFQDGNRSYKLLHSLLSPAEEPLRKNDGGSYPNLFDAHPPFQIDGNFGGAAGILEMIVQSHLDKIELLPALPDALPEGKIRGIRARGGFELDITWSNGQLTELIVYSKAGVDLKIQYQDAKVIIPTVKGGEYAFDGMLKLK</sequence>
<dbReference type="EMBL" id="FOKK01000008">
    <property type="protein sequence ID" value="SFB38584.1"/>
    <property type="molecule type" value="Genomic_DNA"/>
</dbReference>
<feature type="domain" description="Alpha fucosidase A-like C-terminal" evidence="3">
    <location>
        <begin position="687"/>
        <end position="749"/>
    </location>
</feature>
<organism evidence="5 6">
    <name type="scientific">Algoriphagus aquimarinus</name>
    <dbReference type="NCBI Taxonomy" id="237018"/>
    <lineage>
        <taxon>Bacteria</taxon>
        <taxon>Pseudomonadati</taxon>
        <taxon>Bacteroidota</taxon>
        <taxon>Cytophagia</taxon>
        <taxon>Cytophagales</taxon>
        <taxon>Cyclobacteriaceae</taxon>
        <taxon>Algoriphagus</taxon>
    </lineage>
</organism>
<feature type="domain" description="Glycosyl hydrolase family 95 catalytic" evidence="4">
    <location>
        <begin position="284"/>
        <end position="685"/>
    </location>
</feature>
<feature type="signal peptide" evidence="1">
    <location>
        <begin position="1"/>
        <end position="25"/>
    </location>
</feature>
<dbReference type="PIRSF" id="PIRSF007663">
    <property type="entry name" value="UCP007663"/>
    <property type="match status" value="1"/>
</dbReference>
<dbReference type="Gene3D" id="1.50.10.10">
    <property type="match status" value="1"/>
</dbReference>
<reference evidence="5 6" key="1">
    <citation type="submission" date="2016-10" db="EMBL/GenBank/DDBJ databases">
        <authorList>
            <person name="de Groot N.N."/>
        </authorList>
    </citation>
    <scope>NUCLEOTIDE SEQUENCE [LARGE SCALE GENOMIC DNA]</scope>
    <source>
        <strain evidence="5 6">DSM 23399</strain>
    </source>
</reference>